<sequence>MELRELLSHLGRRLWLLVIIPLAALLAVIGLNAPNGTKSSSTVDLRVVNPTGDQTAAAVNLVAGSLVNAVRSDAVVRELATAGGATEDRVRSGLSAARIADTELVRVTFADSDEGVVNKVIAAIPAAVQTQVFSPALRQTEAAETEAQNQLEAALKDLDAVRSETGLNDPDREYQSASDLVNQITVALASLKGTAGTNPKYLETQLDLAQKKLATILANEAKFVGPQYAVDNARQDLGNRTSAMADIRARQAATIAESVGTKSAPLAWYTRILRTALTAVLIGLAVAVLLLAIPEVLRRSRREPEEEIYEPVTQEVAWEQQGAIAPRLPRPSAHETTMPRRDYSGIDLTKSGD</sequence>
<feature type="compositionally biased region" description="Basic and acidic residues" evidence="2">
    <location>
        <begin position="337"/>
        <end position="353"/>
    </location>
</feature>
<feature type="coiled-coil region" evidence="1">
    <location>
        <begin position="137"/>
        <end position="164"/>
    </location>
</feature>
<dbReference type="EMBL" id="CAJC01000141">
    <property type="protein sequence ID" value="CCI53229.1"/>
    <property type="molecule type" value="Genomic_DNA"/>
</dbReference>
<keyword evidence="3" id="KW-1133">Transmembrane helix</keyword>
<feature type="transmembrane region" description="Helical" evidence="3">
    <location>
        <begin position="14"/>
        <end position="33"/>
    </location>
</feature>
<organism evidence="4 5">
    <name type="scientific">Nostocoides jenkinsii Ben 74</name>
    <dbReference type="NCBI Taxonomy" id="1193518"/>
    <lineage>
        <taxon>Bacteria</taxon>
        <taxon>Bacillati</taxon>
        <taxon>Actinomycetota</taxon>
        <taxon>Actinomycetes</taxon>
        <taxon>Micrococcales</taxon>
        <taxon>Intrasporangiaceae</taxon>
        <taxon>Nostocoides</taxon>
    </lineage>
</organism>
<keyword evidence="3" id="KW-0812">Transmembrane</keyword>
<keyword evidence="5" id="KW-1185">Reference proteome</keyword>
<dbReference type="AlphaFoldDB" id="A0A077M996"/>
<proteinExistence type="predicted"/>
<evidence type="ECO:0000256" key="1">
    <source>
        <dbReference type="SAM" id="Coils"/>
    </source>
</evidence>
<comment type="caution">
    <text evidence="4">The sequence shown here is derived from an EMBL/GenBank/DDBJ whole genome shotgun (WGS) entry which is preliminary data.</text>
</comment>
<dbReference type="RefSeq" id="WP_048545428.1">
    <property type="nucleotide sequence ID" value="NZ_HF571038.1"/>
</dbReference>
<evidence type="ECO:0000256" key="2">
    <source>
        <dbReference type="SAM" id="MobiDB-lite"/>
    </source>
</evidence>
<gene>
    <name evidence="4" type="ORF">BN13_310017</name>
</gene>
<evidence type="ECO:0000256" key="3">
    <source>
        <dbReference type="SAM" id="Phobius"/>
    </source>
</evidence>
<evidence type="ECO:0000313" key="4">
    <source>
        <dbReference type="EMBL" id="CCI53229.1"/>
    </source>
</evidence>
<feature type="transmembrane region" description="Helical" evidence="3">
    <location>
        <begin position="272"/>
        <end position="293"/>
    </location>
</feature>
<dbReference type="STRING" id="1193518.BN13_310017"/>
<dbReference type="Proteomes" id="UP000035720">
    <property type="component" value="Unassembled WGS sequence"/>
</dbReference>
<evidence type="ECO:0008006" key="6">
    <source>
        <dbReference type="Google" id="ProtNLM"/>
    </source>
</evidence>
<keyword evidence="3" id="KW-0472">Membrane</keyword>
<feature type="region of interest" description="Disordered" evidence="2">
    <location>
        <begin position="320"/>
        <end position="353"/>
    </location>
</feature>
<evidence type="ECO:0000313" key="5">
    <source>
        <dbReference type="Proteomes" id="UP000035720"/>
    </source>
</evidence>
<keyword evidence="1" id="KW-0175">Coiled coil</keyword>
<reference evidence="4 5" key="1">
    <citation type="journal article" date="2013" name="ISME J.">
        <title>A metabolic model for members of the genus Tetrasphaera involved in enhanced biological phosphorus removal.</title>
        <authorList>
            <person name="Kristiansen R."/>
            <person name="Nguyen H.T.T."/>
            <person name="Saunders A.M."/>
            <person name="Nielsen J.L."/>
            <person name="Wimmer R."/>
            <person name="Le V.Q."/>
            <person name="McIlroy S.J."/>
            <person name="Petrovski S."/>
            <person name="Seviour R.J."/>
            <person name="Calteau A."/>
            <person name="Nielsen K.L."/>
            <person name="Nielsen P.H."/>
        </authorList>
    </citation>
    <scope>NUCLEOTIDE SEQUENCE [LARGE SCALE GENOMIC DNA]</scope>
    <source>
        <strain evidence="4 5">Ben 74</strain>
    </source>
</reference>
<name>A0A077M996_9MICO</name>
<protein>
    <recommendedName>
        <fullName evidence="6">Polysaccharide chain length determinant N-terminal domain-containing protein</fullName>
    </recommendedName>
</protein>
<accession>A0A077M996</accession>
<dbReference type="OrthoDB" id="9836104at2"/>